<dbReference type="Proteomes" id="UP000280104">
    <property type="component" value="Chromosome II"/>
</dbReference>
<proteinExistence type="predicted"/>
<evidence type="ECO:0000256" key="1">
    <source>
        <dbReference type="SAM" id="MobiDB-lite"/>
    </source>
</evidence>
<sequence>MAALDGESAVKWAKEDYVREQVRRQRRASAELQARRRGRGEGGVIVLDSDEEDEGGPSSAPPRVGDHGQGCSRDGGGTCEARDDDDDDDGDGDDYTRFYKLLCM</sequence>
<feature type="region of interest" description="Disordered" evidence="1">
    <location>
        <begin position="1"/>
        <end position="93"/>
    </location>
</feature>
<feature type="compositionally biased region" description="Acidic residues" evidence="1">
    <location>
        <begin position="82"/>
        <end position="93"/>
    </location>
</feature>
<accession>A0A7H4LHC2</accession>
<evidence type="ECO:0000313" key="3">
    <source>
        <dbReference type="Proteomes" id="UP000280104"/>
    </source>
</evidence>
<feature type="compositionally biased region" description="Basic and acidic residues" evidence="1">
    <location>
        <begin position="12"/>
        <end position="23"/>
    </location>
</feature>
<name>A0A7H4LHC2_WHEAT</name>
<dbReference type="AlphaFoldDB" id="A0A7H4LHC2"/>
<gene>
    <name evidence="2" type="ORF">CAMPLR22A2D_LOCUS2620</name>
</gene>
<reference evidence="2 3" key="1">
    <citation type="submission" date="2018-05" db="EMBL/GenBank/DDBJ databases">
        <authorList>
            <person name="Thind KAUR A."/>
        </authorList>
    </citation>
    <scope>NUCLEOTIDE SEQUENCE [LARGE SCALE GENOMIC DNA]</scope>
</reference>
<organism evidence="2 3">
    <name type="scientific">Triticum aestivum</name>
    <name type="common">Wheat</name>
    <dbReference type="NCBI Taxonomy" id="4565"/>
    <lineage>
        <taxon>Eukaryota</taxon>
        <taxon>Viridiplantae</taxon>
        <taxon>Streptophyta</taxon>
        <taxon>Embryophyta</taxon>
        <taxon>Tracheophyta</taxon>
        <taxon>Spermatophyta</taxon>
        <taxon>Magnoliopsida</taxon>
        <taxon>Liliopsida</taxon>
        <taxon>Poales</taxon>
        <taxon>Poaceae</taxon>
        <taxon>BOP clade</taxon>
        <taxon>Pooideae</taxon>
        <taxon>Triticodae</taxon>
        <taxon>Triticeae</taxon>
        <taxon>Triticinae</taxon>
        <taxon>Triticum</taxon>
    </lineage>
</organism>
<evidence type="ECO:0000313" key="2">
    <source>
        <dbReference type="EMBL" id="SPT18010.1"/>
    </source>
</evidence>
<protein>
    <submittedName>
        <fullName evidence="2">Uncharacterized protein</fullName>
    </submittedName>
</protein>
<dbReference type="EMBL" id="LS480641">
    <property type="protein sequence ID" value="SPT18010.1"/>
    <property type="molecule type" value="Genomic_DNA"/>
</dbReference>